<dbReference type="GO" id="GO:0003677">
    <property type="term" value="F:DNA binding"/>
    <property type="evidence" value="ECO:0007669"/>
    <property type="project" value="UniProtKB-KW"/>
</dbReference>
<keyword evidence="2" id="KW-0805">Transcription regulation</keyword>
<dbReference type="InterPro" id="IPR007324">
    <property type="entry name" value="Sugar-bd_dom_put"/>
</dbReference>
<sequence length="318" mass="34395">MLKEKEDEAISFVSEVCWHYYVNGMTQAEIGKSLGVTRLRVNQAIQKAKALGMVKVQIESPFLPRVEMQNALRETLGLEQVLIAPANRDNYDFHTPVGAALASFLSRHLETAGWRRIGVSWGMTLQCAIAHMARQECPDLEIISMIGGTTKGAVFNSFGIASGFAERLGASYSLLAAPIFLSEGIDREAFLGQEIFREHLGKFGTLDAAILTASDISARSYLVSSGLPSQAHAEQLVELGAIGDVVGRFLDAEGRNVSNDLDDRTIGITLETLAAIPEKILVAAGPHKVNVIRAAAKRGLMSMLVTDDVTAELLLRDA</sequence>
<reference evidence="8" key="1">
    <citation type="submission" date="2016-10" db="EMBL/GenBank/DDBJ databases">
        <authorList>
            <person name="Varghese N."/>
            <person name="Submissions S."/>
        </authorList>
    </citation>
    <scope>NUCLEOTIDE SEQUENCE [LARGE SCALE GENOMIC DNA]</scope>
    <source>
        <strain evidence="8">DSM 26894</strain>
    </source>
</reference>
<dbReference type="InterPro" id="IPR051054">
    <property type="entry name" value="SorC_transcr_regulators"/>
</dbReference>
<dbReference type="GO" id="GO:0006352">
    <property type="term" value="P:DNA-templated transcription initiation"/>
    <property type="evidence" value="ECO:0007669"/>
    <property type="project" value="InterPro"/>
</dbReference>
<dbReference type="Proteomes" id="UP000199392">
    <property type="component" value="Unassembled WGS sequence"/>
</dbReference>
<evidence type="ECO:0000259" key="6">
    <source>
        <dbReference type="Pfam" id="PF04545"/>
    </source>
</evidence>
<keyword evidence="3 7" id="KW-0238">DNA-binding</keyword>
<dbReference type="AlphaFoldDB" id="A0A1I6UJG1"/>
<evidence type="ECO:0000256" key="1">
    <source>
        <dbReference type="ARBA" id="ARBA00010466"/>
    </source>
</evidence>
<dbReference type="EMBL" id="FOZW01000008">
    <property type="protein sequence ID" value="SFT01563.1"/>
    <property type="molecule type" value="Genomic_DNA"/>
</dbReference>
<protein>
    <submittedName>
        <fullName evidence="7">DNA-binding transcriptional regulator LsrR, DeoR family</fullName>
    </submittedName>
</protein>
<evidence type="ECO:0000256" key="2">
    <source>
        <dbReference type="ARBA" id="ARBA00023015"/>
    </source>
</evidence>
<keyword evidence="4" id="KW-0804">Transcription</keyword>
<feature type="domain" description="Sugar-binding" evidence="5">
    <location>
        <begin position="65"/>
        <end position="315"/>
    </location>
</feature>
<dbReference type="Pfam" id="PF04198">
    <property type="entry name" value="Sugar-bind"/>
    <property type="match status" value="1"/>
</dbReference>
<dbReference type="GO" id="GO:0003700">
    <property type="term" value="F:DNA-binding transcription factor activity"/>
    <property type="evidence" value="ECO:0007669"/>
    <property type="project" value="InterPro"/>
</dbReference>
<dbReference type="OrthoDB" id="9808171at2"/>
<evidence type="ECO:0000313" key="7">
    <source>
        <dbReference type="EMBL" id="SFT01563.1"/>
    </source>
</evidence>
<dbReference type="SUPFAM" id="SSF88659">
    <property type="entry name" value="Sigma3 and sigma4 domains of RNA polymerase sigma factors"/>
    <property type="match status" value="1"/>
</dbReference>
<dbReference type="STRING" id="311180.SAMN04488050_10884"/>
<dbReference type="InterPro" id="IPR013324">
    <property type="entry name" value="RNA_pol_sigma_r3/r4-like"/>
</dbReference>
<feature type="domain" description="RNA polymerase sigma-70 region 4" evidence="6">
    <location>
        <begin position="20"/>
        <end position="48"/>
    </location>
</feature>
<keyword evidence="8" id="KW-1185">Reference proteome</keyword>
<evidence type="ECO:0000259" key="5">
    <source>
        <dbReference type="Pfam" id="PF04198"/>
    </source>
</evidence>
<accession>A0A1I6UJG1</accession>
<evidence type="ECO:0000256" key="3">
    <source>
        <dbReference type="ARBA" id="ARBA00023125"/>
    </source>
</evidence>
<dbReference type="SUPFAM" id="SSF100950">
    <property type="entry name" value="NagB/RpiA/CoA transferase-like"/>
    <property type="match status" value="1"/>
</dbReference>
<dbReference type="Gene3D" id="1.10.10.10">
    <property type="entry name" value="Winged helix-like DNA-binding domain superfamily/Winged helix DNA-binding domain"/>
    <property type="match status" value="1"/>
</dbReference>
<dbReference type="InterPro" id="IPR037171">
    <property type="entry name" value="NagB/RpiA_transferase-like"/>
</dbReference>
<dbReference type="GO" id="GO:0030246">
    <property type="term" value="F:carbohydrate binding"/>
    <property type="evidence" value="ECO:0007669"/>
    <property type="project" value="InterPro"/>
</dbReference>
<comment type="similarity">
    <text evidence="1">Belongs to the SorC transcriptional regulatory family.</text>
</comment>
<evidence type="ECO:0000256" key="4">
    <source>
        <dbReference type="ARBA" id="ARBA00023163"/>
    </source>
</evidence>
<dbReference type="PANTHER" id="PTHR34294">
    <property type="entry name" value="TRANSCRIPTIONAL REGULATOR-RELATED"/>
    <property type="match status" value="1"/>
</dbReference>
<dbReference type="InterPro" id="IPR007630">
    <property type="entry name" value="RNA_pol_sigma70_r4"/>
</dbReference>
<name>A0A1I6UJG1_9RHOB</name>
<evidence type="ECO:0000313" key="8">
    <source>
        <dbReference type="Proteomes" id="UP000199392"/>
    </source>
</evidence>
<gene>
    <name evidence="7" type="ORF">SAMN04488050_10884</name>
</gene>
<dbReference type="Gene3D" id="3.40.50.1360">
    <property type="match status" value="1"/>
</dbReference>
<dbReference type="RefSeq" id="WP_092427056.1">
    <property type="nucleotide sequence ID" value="NZ_FNCL01000009.1"/>
</dbReference>
<dbReference type="InterPro" id="IPR036388">
    <property type="entry name" value="WH-like_DNA-bd_sf"/>
</dbReference>
<organism evidence="7 8">
    <name type="scientific">Alloyangia pacifica</name>
    <dbReference type="NCBI Taxonomy" id="311180"/>
    <lineage>
        <taxon>Bacteria</taxon>
        <taxon>Pseudomonadati</taxon>
        <taxon>Pseudomonadota</taxon>
        <taxon>Alphaproteobacteria</taxon>
        <taxon>Rhodobacterales</taxon>
        <taxon>Roseobacteraceae</taxon>
        <taxon>Alloyangia</taxon>
    </lineage>
</organism>
<proteinExistence type="inferred from homology"/>
<dbReference type="Pfam" id="PF04545">
    <property type="entry name" value="Sigma70_r4"/>
    <property type="match status" value="1"/>
</dbReference>
<dbReference type="PANTHER" id="PTHR34294:SF1">
    <property type="entry name" value="TRANSCRIPTIONAL REGULATOR LSRR"/>
    <property type="match status" value="1"/>
</dbReference>